<feature type="region of interest" description="Disordered" evidence="7">
    <location>
        <begin position="438"/>
        <end position="471"/>
    </location>
</feature>
<name>A0AAD3XS69_NEPGR</name>
<dbReference type="Gene3D" id="2.130.10.10">
    <property type="entry name" value="YVTN repeat-like/Quinoprotein amine dehydrogenase"/>
    <property type="match status" value="3"/>
</dbReference>
<comment type="subunit">
    <text evidence="5">PP2A consists of a common heteromeric enzyme, composed of a catalytic subunit (subunits C), a constant regulatory subunit (subunit A), and a variety of regulatory subunits such as subunits B (the R2/B/PR55/B55, R3/B''/PR72/PR130/PR59 and R5/B'/B56 families). Interacts with SIC/RON3.</text>
</comment>
<dbReference type="InterPro" id="IPR018067">
    <property type="entry name" value="PP2A_PR55_CS"/>
</dbReference>
<evidence type="ECO:0000256" key="2">
    <source>
        <dbReference type="ARBA" id="ARBA00022574"/>
    </source>
</evidence>
<dbReference type="SMART" id="SM00320">
    <property type="entry name" value="WD40"/>
    <property type="match status" value="6"/>
</dbReference>
<evidence type="ECO:0000256" key="6">
    <source>
        <dbReference type="RuleBase" id="RU331113"/>
    </source>
</evidence>
<dbReference type="PANTHER" id="PTHR11871">
    <property type="entry name" value="PROTEIN PHOSPHATASE PP2A REGULATORY SUBUNIT B"/>
    <property type="match status" value="1"/>
</dbReference>
<dbReference type="PRINTS" id="PR00600">
    <property type="entry name" value="PP2APR55"/>
</dbReference>
<comment type="similarity">
    <text evidence="1 6">Belongs to the phosphatase 2A regulatory subunit B family.</text>
</comment>
<dbReference type="PROSITE" id="PS01024">
    <property type="entry name" value="PR55_1"/>
    <property type="match status" value="1"/>
</dbReference>
<evidence type="ECO:0000313" key="9">
    <source>
        <dbReference type="Proteomes" id="UP001279734"/>
    </source>
</evidence>
<dbReference type="InterPro" id="IPR001680">
    <property type="entry name" value="WD40_rpt"/>
</dbReference>
<protein>
    <recommendedName>
        <fullName evidence="6">Serine/threonine-protein phosphatase 2A 55 kDa regulatory subunit B</fullName>
    </recommendedName>
</protein>
<evidence type="ECO:0000256" key="7">
    <source>
        <dbReference type="SAM" id="MobiDB-lite"/>
    </source>
</evidence>
<evidence type="ECO:0000256" key="3">
    <source>
        <dbReference type="ARBA" id="ARBA00022737"/>
    </source>
</evidence>
<dbReference type="InterPro" id="IPR015943">
    <property type="entry name" value="WD40/YVTN_repeat-like_dom_sf"/>
</dbReference>
<dbReference type="AlphaFoldDB" id="A0AAD3XS69"/>
<comment type="caution">
    <text evidence="8">The sequence shown here is derived from an EMBL/GenBank/DDBJ whole genome shotgun (WGS) entry which is preliminary data.</text>
</comment>
<evidence type="ECO:0000256" key="1">
    <source>
        <dbReference type="ARBA" id="ARBA00008259"/>
    </source>
</evidence>
<feature type="compositionally biased region" description="Polar residues" evidence="7">
    <location>
        <begin position="441"/>
        <end position="471"/>
    </location>
</feature>
<dbReference type="PIRSF" id="PIRSF037309">
    <property type="entry name" value="PP2A_PR55"/>
    <property type="match status" value="1"/>
</dbReference>
<keyword evidence="2 6" id="KW-0853">WD repeat</keyword>
<organism evidence="8 9">
    <name type="scientific">Nepenthes gracilis</name>
    <name type="common">Slender pitcher plant</name>
    <dbReference type="NCBI Taxonomy" id="150966"/>
    <lineage>
        <taxon>Eukaryota</taxon>
        <taxon>Viridiplantae</taxon>
        <taxon>Streptophyta</taxon>
        <taxon>Embryophyta</taxon>
        <taxon>Tracheophyta</taxon>
        <taxon>Spermatophyta</taxon>
        <taxon>Magnoliopsida</taxon>
        <taxon>eudicotyledons</taxon>
        <taxon>Gunneridae</taxon>
        <taxon>Pentapetalae</taxon>
        <taxon>Caryophyllales</taxon>
        <taxon>Nepenthaceae</taxon>
        <taxon>Nepenthes</taxon>
    </lineage>
</organism>
<dbReference type="SUPFAM" id="SSF50978">
    <property type="entry name" value="WD40 repeat-like"/>
    <property type="match status" value="1"/>
</dbReference>
<dbReference type="EMBL" id="BSYO01000013">
    <property type="protein sequence ID" value="GMH14235.1"/>
    <property type="molecule type" value="Genomic_DNA"/>
</dbReference>
<evidence type="ECO:0000313" key="8">
    <source>
        <dbReference type="EMBL" id="GMH14235.1"/>
    </source>
</evidence>
<dbReference type="GO" id="GO:0019888">
    <property type="term" value="F:protein phosphatase regulator activity"/>
    <property type="evidence" value="ECO:0007669"/>
    <property type="project" value="InterPro"/>
</dbReference>
<gene>
    <name evidence="8" type="ORF">Nepgr_016076</name>
</gene>
<keyword evidence="9" id="KW-1185">Reference proteome</keyword>
<dbReference type="Pfam" id="PF00400">
    <property type="entry name" value="WD40"/>
    <property type="match status" value="1"/>
</dbReference>
<evidence type="ECO:0000256" key="5">
    <source>
        <dbReference type="ARBA" id="ARBA00062838"/>
    </source>
</evidence>
<dbReference type="Proteomes" id="UP001279734">
    <property type="component" value="Unassembled WGS sequence"/>
</dbReference>
<comment type="function">
    <text evidence="4">The B regulatory subunit may modulate substrate selectivity and catalytic activity, and may also direct the localization of the catalytic enzyme to a particular subcellular compartment.</text>
</comment>
<dbReference type="FunFam" id="2.130.10.10:FF:000569">
    <property type="entry name" value="Serine/threonine-protein phosphatase 2A 55 kDa regulatory subunit B"/>
    <property type="match status" value="1"/>
</dbReference>
<dbReference type="GO" id="GO:0000159">
    <property type="term" value="C:protein phosphatase type 2A complex"/>
    <property type="evidence" value="ECO:0007669"/>
    <property type="project" value="UniProtKB-UniRule"/>
</dbReference>
<dbReference type="InterPro" id="IPR000009">
    <property type="entry name" value="PP2A_PR55"/>
</dbReference>
<dbReference type="FunFam" id="2.130.10.10:FF:000609">
    <property type="entry name" value="Serine/threonine-protein phosphatase 2A 55 kDa regulatory subunit B"/>
    <property type="match status" value="1"/>
</dbReference>
<accession>A0AAD3XS69</accession>
<proteinExistence type="inferred from homology"/>
<sequence length="505" mass="56277">MNGGDSGGGQIAGAAMDPPPLEWKFSQVFGERAAGEEVQEVDIISAIEFDKNGSHLATGDRGGRVVVFERTDTKDHATSRHPEFRYKTEFQSHEPEFDYLKSLEIEEKINKIRWCQSANSALFLLSSNDKTIKFWKVQEKKVKKITEMNVVDPSKSVENGSIASSSASSCPKPYLANGGYPDRSYNSSSNDFSFPSGGISLLHLPVVTNHECSLITRCRRVYAHAHDYHINSISNNSDGETFISADDLRINLWNLEISNQSFNIVDLKPQNMEDLTEVITSAEFHPKHCNMLAYSSSKGSVRLIDMRQSALCDNHAKLFEEPEAPGSRSFFTEIIASISDIKFAKDGRYILSRDYMTLKLWDINMDSGPVATFQVHENLRPKLCDLYASDSIFDKFECCLSGDGQRVATGSYSNLFRVFGCWPGSTEATILEASKNPMRRQVQTPSSSSRSLNTITRVRQGSESPGADSNGNSFDFTTKLLHLAWHPMENSIACAAANSLYMYYA</sequence>
<keyword evidence="3 6" id="KW-0677">Repeat</keyword>
<dbReference type="PROSITE" id="PS01025">
    <property type="entry name" value="PR55_2"/>
    <property type="match status" value="1"/>
</dbReference>
<evidence type="ECO:0000256" key="4">
    <source>
        <dbReference type="ARBA" id="ARBA00034298"/>
    </source>
</evidence>
<reference evidence="8" key="1">
    <citation type="submission" date="2023-05" db="EMBL/GenBank/DDBJ databases">
        <title>Nepenthes gracilis genome sequencing.</title>
        <authorList>
            <person name="Fukushima K."/>
        </authorList>
    </citation>
    <scope>NUCLEOTIDE SEQUENCE</scope>
    <source>
        <strain evidence="8">SING2019-196</strain>
    </source>
</reference>
<dbReference type="InterPro" id="IPR036322">
    <property type="entry name" value="WD40_repeat_dom_sf"/>
</dbReference>